<proteinExistence type="predicted"/>
<keyword evidence="2" id="KW-1185">Reference proteome</keyword>
<evidence type="ECO:0000313" key="2">
    <source>
        <dbReference type="Proteomes" id="UP000245469"/>
    </source>
</evidence>
<protein>
    <submittedName>
        <fullName evidence="1">Uncharacterized protein</fullName>
    </submittedName>
</protein>
<sequence length="69" mass="7817">MLVTRNEARPDPRFTADWTSLPEVHRRLFRRVVPDYAAACEAYAASRGTYVWPQKLPVTPMVNVPGCGK</sequence>
<dbReference type="AlphaFoldDB" id="A0A315ZJ20"/>
<reference evidence="1 2" key="1">
    <citation type="submission" date="2018-03" db="EMBL/GenBank/DDBJ databases">
        <title>Genomic Encyclopedia of Archaeal and Bacterial Type Strains, Phase II (KMG-II): from individual species to whole genera.</title>
        <authorList>
            <person name="Goeker M."/>
        </authorList>
    </citation>
    <scope>NUCLEOTIDE SEQUENCE [LARGE SCALE GENOMIC DNA]</scope>
    <source>
        <strain evidence="1 2">DSM 44889</strain>
    </source>
</reference>
<gene>
    <name evidence="1" type="ORF">BXY45_1552</name>
</gene>
<organism evidence="1 2">
    <name type="scientific">Quadrisphaera granulorum</name>
    <dbReference type="NCBI Taxonomy" id="317664"/>
    <lineage>
        <taxon>Bacteria</taxon>
        <taxon>Bacillati</taxon>
        <taxon>Actinomycetota</taxon>
        <taxon>Actinomycetes</taxon>
        <taxon>Kineosporiales</taxon>
        <taxon>Kineosporiaceae</taxon>
        <taxon>Quadrisphaera</taxon>
    </lineage>
</organism>
<name>A0A315ZJ20_9ACTN</name>
<dbReference type="EMBL" id="QGDQ01000055">
    <property type="protein sequence ID" value="PWJ45551.1"/>
    <property type="molecule type" value="Genomic_DNA"/>
</dbReference>
<dbReference type="Proteomes" id="UP000245469">
    <property type="component" value="Unassembled WGS sequence"/>
</dbReference>
<comment type="caution">
    <text evidence="1">The sequence shown here is derived from an EMBL/GenBank/DDBJ whole genome shotgun (WGS) entry which is preliminary data.</text>
</comment>
<accession>A0A315ZJ20</accession>
<evidence type="ECO:0000313" key="1">
    <source>
        <dbReference type="EMBL" id="PWJ45551.1"/>
    </source>
</evidence>